<feature type="transmembrane region" description="Helical" evidence="1">
    <location>
        <begin position="188"/>
        <end position="205"/>
    </location>
</feature>
<keyword evidence="1" id="KW-0812">Transmembrane</keyword>
<keyword evidence="1" id="KW-1133">Transmembrane helix</keyword>
<proteinExistence type="predicted"/>
<evidence type="ECO:0000313" key="2">
    <source>
        <dbReference type="EMBL" id="KKO11140.1"/>
    </source>
</evidence>
<dbReference type="InterPro" id="IPR011990">
    <property type="entry name" value="TPR-like_helical_dom_sf"/>
</dbReference>
<feature type="transmembrane region" description="Helical" evidence="1">
    <location>
        <begin position="150"/>
        <end position="182"/>
    </location>
</feature>
<evidence type="ECO:0000256" key="1">
    <source>
        <dbReference type="SAM" id="Phobius"/>
    </source>
</evidence>
<name>A0A0F9W442_9ZZZZ</name>
<dbReference type="Gene3D" id="1.25.40.10">
    <property type="entry name" value="Tetratricopeptide repeat domain"/>
    <property type="match status" value="1"/>
</dbReference>
<keyword evidence="1" id="KW-0472">Membrane</keyword>
<sequence>MTVIACVCAAALIGALAYRPITTVDLGYHLACGQEFLRTGRIVQDDTFIYPPLDPVTARGHELTPGSYFDQEGQYHSPNVNWFSQVVLGLLWQLGGWTAMNISLWLLVAAIAVGQMALLRRLNVSWAWLPLVWLTTAIIGHERFMLRPELFAYVCLLVQLYLLVGHVSWAAVGVCVVVQLLAVNLHSFWPMGVAIVCAFAADAAARGLYIKVVQRRSVVNELRSRVVRLAVCLALVVAAGMLHPAGPSNVTFPFRTVEFLHRQKISGDVLQEGMNLREAYELRPWGFIPELRPPFGAGWWRNRTLRALAALLMAATVGGVLLLMYRRWALAALLAGFSVAGLLVWRNIAFSAIFGAPLIARGVQDLWRRRSQRQAAHTQADTETPQTTTSGTRFIRTCGLAVVALLSVYWLHSVVTNDFYVRGRPQRSYRFGHGYNKLIIPIGTCRWLDEHLPRRQPILTDLPSSSSLVFFSDKVTGAPSATNGWAITPRRMGQVMALSRGAMPIAKLDEWELNVAVVPADGYNAPLADALQASPQWALVHVEPSYVVFARHTKANAALIAANKVTGDNFDTRAFIELCRSADPVATSGLATGAGMLQRLGLRDQAKTVWRACVAEPLGRELPEPWVNLGTCLADRGRERLLTGDRGGMADLQEARECFRQALRLRRGDPHASERLQRVETDIAWYSRVGEARP</sequence>
<feature type="transmembrane region" description="Helical" evidence="1">
    <location>
        <begin position="90"/>
        <end position="113"/>
    </location>
</feature>
<gene>
    <name evidence="2" type="ORF">LCGC14_0016160</name>
</gene>
<organism evidence="2">
    <name type="scientific">marine sediment metagenome</name>
    <dbReference type="NCBI Taxonomy" id="412755"/>
    <lineage>
        <taxon>unclassified sequences</taxon>
        <taxon>metagenomes</taxon>
        <taxon>ecological metagenomes</taxon>
    </lineage>
</organism>
<reference evidence="2" key="1">
    <citation type="journal article" date="2015" name="Nature">
        <title>Complex archaea that bridge the gap between prokaryotes and eukaryotes.</title>
        <authorList>
            <person name="Spang A."/>
            <person name="Saw J.H."/>
            <person name="Jorgensen S.L."/>
            <person name="Zaremba-Niedzwiedzka K."/>
            <person name="Martijn J."/>
            <person name="Lind A.E."/>
            <person name="van Eijk R."/>
            <person name="Schleper C."/>
            <person name="Guy L."/>
            <person name="Ettema T.J."/>
        </authorList>
    </citation>
    <scope>NUCLEOTIDE SEQUENCE</scope>
</reference>
<feature type="transmembrane region" description="Helical" evidence="1">
    <location>
        <begin position="226"/>
        <end position="245"/>
    </location>
</feature>
<protein>
    <recommendedName>
        <fullName evidence="3">Glycosyltransferase RgtA/B/C/D-like domain-containing protein</fullName>
    </recommendedName>
</protein>
<evidence type="ECO:0008006" key="3">
    <source>
        <dbReference type="Google" id="ProtNLM"/>
    </source>
</evidence>
<comment type="caution">
    <text evidence="2">The sequence shown here is derived from an EMBL/GenBank/DDBJ whole genome shotgun (WGS) entry which is preliminary data.</text>
</comment>
<dbReference type="AlphaFoldDB" id="A0A0F9W442"/>
<dbReference type="EMBL" id="LAZR01000003">
    <property type="protein sequence ID" value="KKO11140.1"/>
    <property type="molecule type" value="Genomic_DNA"/>
</dbReference>
<accession>A0A0F9W442</accession>
<feature type="transmembrane region" description="Helical" evidence="1">
    <location>
        <begin position="332"/>
        <end position="360"/>
    </location>
</feature>
<feature type="transmembrane region" description="Helical" evidence="1">
    <location>
        <begin position="305"/>
        <end position="325"/>
    </location>
</feature>